<dbReference type="InterPro" id="IPR001387">
    <property type="entry name" value="Cro/C1-type_HTH"/>
</dbReference>
<dbReference type="STRING" id="930152.SAMN05216565_106211"/>
<dbReference type="OrthoDB" id="1859224at2"/>
<dbReference type="InterPro" id="IPR010982">
    <property type="entry name" value="Lambda_DNA-bd_dom_sf"/>
</dbReference>
<dbReference type="Pfam" id="PF01381">
    <property type="entry name" value="HTH_3"/>
    <property type="match status" value="1"/>
</dbReference>
<keyword evidence="4" id="KW-1185">Reference proteome</keyword>
<dbReference type="GO" id="GO:0005829">
    <property type="term" value="C:cytosol"/>
    <property type="evidence" value="ECO:0007669"/>
    <property type="project" value="TreeGrafter"/>
</dbReference>
<dbReference type="Proteomes" id="UP000199159">
    <property type="component" value="Unassembled WGS sequence"/>
</dbReference>
<dbReference type="PANTHER" id="PTHR46797">
    <property type="entry name" value="HTH-TYPE TRANSCRIPTIONAL REGULATOR"/>
    <property type="match status" value="1"/>
</dbReference>
<evidence type="ECO:0000313" key="3">
    <source>
        <dbReference type="EMBL" id="SDP76504.1"/>
    </source>
</evidence>
<dbReference type="Gene3D" id="1.10.260.40">
    <property type="entry name" value="lambda repressor-like DNA-binding domains"/>
    <property type="match status" value="1"/>
</dbReference>
<dbReference type="GO" id="GO:0003677">
    <property type="term" value="F:DNA binding"/>
    <property type="evidence" value="ECO:0007669"/>
    <property type="project" value="UniProtKB-KW"/>
</dbReference>
<reference evidence="4" key="1">
    <citation type="submission" date="2016-10" db="EMBL/GenBank/DDBJ databases">
        <authorList>
            <person name="Varghese N."/>
            <person name="Submissions S."/>
        </authorList>
    </citation>
    <scope>NUCLEOTIDE SEQUENCE [LARGE SCALE GENOMIC DNA]</scope>
    <source>
        <strain evidence="4">IBRC-M10078</strain>
    </source>
</reference>
<feature type="domain" description="HTH cro/C1-type" evidence="2">
    <location>
        <begin position="6"/>
        <end position="61"/>
    </location>
</feature>
<dbReference type="PROSITE" id="PS50943">
    <property type="entry name" value="HTH_CROC1"/>
    <property type="match status" value="1"/>
</dbReference>
<dbReference type="SUPFAM" id="SSF47413">
    <property type="entry name" value="lambda repressor-like DNA-binding domains"/>
    <property type="match status" value="1"/>
</dbReference>
<proteinExistence type="predicted"/>
<sequence>MNGTVIREIREDKGISLNKLSRLSGVSKSYISFIERGKQTNPSISVLERIAEALEIKVDVLLVHAKEKNKDNDNQLDQEILSLAKEISSSELSNNNIKIVREFLELLKKH</sequence>
<evidence type="ECO:0000259" key="2">
    <source>
        <dbReference type="PROSITE" id="PS50943"/>
    </source>
</evidence>
<dbReference type="EMBL" id="FNJU01000006">
    <property type="protein sequence ID" value="SDP76504.1"/>
    <property type="molecule type" value="Genomic_DNA"/>
</dbReference>
<dbReference type="GO" id="GO:0003700">
    <property type="term" value="F:DNA-binding transcription factor activity"/>
    <property type="evidence" value="ECO:0007669"/>
    <property type="project" value="TreeGrafter"/>
</dbReference>
<evidence type="ECO:0000313" key="4">
    <source>
        <dbReference type="Proteomes" id="UP000199159"/>
    </source>
</evidence>
<keyword evidence="1" id="KW-0238">DNA-binding</keyword>
<dbReference type="InterPro" id="IPR050807">
    <property type="entry name" value="TransReg_Diox_bact_type"/>
</dbReference>
<dbReference type="PANTHER" id="PTHR46797:SF1">
    <property type="entry name" value="METHYLPHOSPHONATE SYNTHASE"/>
    <property type="match status" value="1"/>
</dbReference>
<evidence type="ECO:0000256" key="1">
    <source>
        <dbReference type="ARBA" id="ARBA00023125"/>
    </source>
</evidence>
<gene>
    <name evidence="3" type="ORF">SAMN05216565_106211</name>
</gene>
<dbReference type="SMART" id="SM00530">
    <property type="entry name" value="HTH_XRE"/>
    <property type="match status" value="1"/>
</dbReference>
<accession>A0A1H0VDS6</accession>
<name>A0A1H0VDS6_9BACI</name>
<dbReference type="AlphaFoldDB" id="A0A1H0VDS6"/>
<dbReference type="CDD" id="cd00093">
    <property type="entry name" value="HTH_XRE"/>
    <property type="match status" value="1"/>
</dbReference>
<dbReference type="RefSeq" id="WP_090855314.1">
    <property type="nucleotide sequence ID" value="NZ_FNJU01000006.1"/>
</dbReference>
<protein>
    <submittedName>
        <fullName evidence="3">Helix-turn-helix</fullName>
    </submittedName>
</protein>
<organism evidence="3 4">
    <name type="scientific">Litchfieldia salsa</name>
    <dbReference type="NCBI Taxonomy" id="930152"/>
    <lineage>
        <taxon>Bacteria</taxon>
        <taxon>Bacillati</taxon>
        <taxon>Bacillota</taxon>
        <taxon>Bacilli</taxon>
        <taxon>Bacillales</taxon>
        <taxon>Bacillaceae</taxon>
        <taxon>Litchfieldia</taxon>
    </lineage>
</organism>